<sequence length="279" mass="30410">MNTGNDVIISAALTGAVTPKDINEHIPLTPEEIAADAYRCWQQGAAIVHLHMRDDRGMGTMDCDKFAETLRLLRGYHDCDVIINCTTSGDHRASDAQRMEHVSRLDGIEMASWDAGSFNWMPGGVFVNSPQFLGKLGEILTERAIKPEVEIFDSGMLGVAGYFVDQGKLRSPLHYQFCLGVPGGMPATIENLNYLVSHIPADATWSAFGVGKHHLPILFATLALGGHVRVGLEDNVYFSKGVKATNPQLVERAARAIRLFGKQVATPASARKMLGIRPL</sequence>
<keyword evidence="2" id="KW-0808">Transferase</keyword>
<dbReference type="RefSeq" id="WP_048639391.1">
    <property type="nucleotide sequence ID" value="NZ_CGIG01000001.1"/>
</dbReference>
<evidence type="ECO:0000256" key="1">
    <source>
        <dbReference type="ARBA" id="ARBA00001947"/>
    </source>
</evidence>
<dbReference type="EMBL" id="CGIG01000001">
    <property type="protein sequence ID" value="CPR21224.1"/>
    <property type="molecule type" value="Genomic_DNA"/>
</dbReference>
<evidence type="ECO:0000256" key="4">
    <source>
        <dbReference type="ARBA" id="ARBA00022833"/>
    </source>
</evidence>
<evidence type="ECO:0000313" key="5">
    <source>
        <dbReference type="EMBL" id="CPR21224.1"/>
    </source>
</evidence>
<keyword evidence="6" id="KW-1185">Reference proteome</keyword>
<dbReference type="OrthoDB" id="9155960at2"/>
<dbReference type="Pfam" id="PF05853">
    <property type="entry name" value="BKACE"/>
    <property type="match status" value="1"/>
</dbReference>
<dbReference type="AlphaFoldDB" id="A0A0G4K295"/>
<dbReference type="Proteomes" id="UP000044377">
    <property type="component" value="Unassembled WGS sequence"/>
</dbReference>
<dbReference type="InterPro" id="IPR008567">
    <property type="entry name" value="BKACE"/>
</dbReference>
<evidence type="ECO:0000256" key="2">
    <source>
        <dbReference type="ARBA" id="ARBA00022679"/>
    </source>
</evidence>
<evidence type="ECO:0000313" key="6">
    <source>
        <dbReference type="Proteomes" id="UP000044377"/>
    </source>
</evidence>
<comment type="cofactor">
    <cofactor evidence="1">
        <name>Zn(2+)</name>
        <dbReference type="ChEBI" id="CHEBI:29105"/>
    </cofactor>
</comment>
<organism evidence="5 6">
    <name type="scientific">Brenneria goodwinii</name>
    <dbReference type="NCBI Taxonomy" id="1109412"/>
    <lineage>
        <taxon>Bacteria</taxon>
        <taxon>Pseudomonadati</taxon>
        <taxon>Pseudomonadota</taxon>
        <taxon>Gammaproteobacteria</taxon>
        <taxon>Enterobacterales</taxon>
        <taxon>Pectobacteriaceae</taxon>
        <taxon>Brenneria</taxon>
    </lineage>
</organism>
<keyword evidence="3" id="KW-0479">Metal-binding</keyword>
<dbReference type="InterPro" id="IPR013785">
    <property type="entry name" value="Aldolase_TIM"/>
</dbReference>
<proteinExistence type="predicted"/>
<name>A0A0G4K295_9GAMM</name>
<accession>A0A0G4K295</accession>
<dbReference type="Gene3D" id="3.20.20.70">
    <property type="entry name" value="Aldolase class I"/>
    <property type="match status" value="1"/>
</dbReference>
<dbReference type="PANTHER" id="PTHR37418:SF2">
    <property type="entry name" value="3-KETO-5-AMINOHEXANOATE CLEAVAGE ENZYME"/>
    <property type="match status" value="1"/>
</dbReference>
<dbReference type="GO" id="GO:0043720">
    <property type="term" value="F:3-keto-5-aminohexanoate cleavage activity"/>
    <property type="evidence" value="ECO:0007669"/>
    <property type="project" value="InterPro"/>
</dbReference>
<dbReference type="PANTHER" id="PTHR37418">
    <property type="entry name" value="3-KETO-5-AMINOHEXANOATE CLEAVAGE ENZYME-RELATED"/>
    <property type="match status" value="1"/>
</dbReference>
<keyword evidence="4" id="KW-0862">Zinc</keyword>
<reference evidence="6" key="1">
    <citation type="submission" date="2015-01" db="EMBL/GenBank/DDBJ databases">
        <authorList>
            <person name="Paterson Steve"/>
        </authorList>
    </citation>
    <scope>NUCLEOTIDE SEQUENCE [LARGE SCALE GENOMIC DNA]</scope>
    <source>
        <strain evidence="6">OBR1</strain>
    </source>
</reference>
<dbReference type="STRING" id="1109412.BN1221_04765c"/>
<gene>
    <name evidence="5" type="ORF">BN1221_04765c</name>
</gene>
<protein>
    <submittedName>
        <fullName evidence="5">3-keto-5-aminohexanoate cleavage enzyme</fullName>
    </submittedName>
</protein>
<dbReference type="GO" id="GO:0046872">
    <property type="term" value="F:metal ion binding"/>
    <property type="evidence" value="ECO:0007669"/>
    <property type="project" value="UniProtKB-KW"/>
</dbReference>
<evidence type="ECO:0000256" key="3">
    <source>
        <dbReference type="ARBA" id="ARBA00022723"/>
    </source>
</evidence>